<comment type="caution">
    <text evidence="11">The sequence shown here is derived from an EMBL/GenBank/DDBJ whole genome shotgun (WGS) entry which is preliminary data.</text>
</comment>
<evidence type="ECO:0000256" key="1">
    <source>
        <dbReference type="ARBA" id="ARBA00000294"/>
    </source>
</evidence>
<comment type="function">
    <text evidence="8 9">Cotranslationally removes the N-terminal methionine from nascent proteins. The N-terminal methionine is often cleaved when the second residue in the primary sequence is small and uncharged (Met-Ala-, Cys, Gly, Pro, Ser, Thr, or Val).</text>
</comment>
<evidence type="ECO:0000313" key="11">
    <source>
        <dbReference type="EMBL" id="OAF69184.1"/>
    </source>
</evidence>
<feature type="binding site" evidence="8">
    <location>
        <position position="282"/>
    </location>
    <ligand>
        <name>a divalent metal cation</name>
        <dbReference type="ChEBI" id="CHEBI:60240"/>
        <label>2</label>
        <note>catalytic</note>
    </ligand>
</feature>
<comment type="subcellular location">
    <subcellularLocation>
        <location evidence="8">Cytoplasm</location>
    </subcellularLocation>
</comment>
<feature type="binding site" evidence="8">
    <location>
        <position position="384"/>
    </location>
    <ligand>
        <name>a divalent metal cation</name>
        <dbReference type="ChEBI" id="CHEBI:60240"/>
        <label>2</label>
        <note>catalytic</note>
    </ligand>
</feature>
<dbReference type="GO" id="GO:0005737">
    <property type="term" value="C:cytoplasm"/>
    <property type="evidence" value="ECO:0007669"/>
    <property type="project" value="UniProtKB-SubCell"/>
</dbReference>
<comment type="cofactor">
    <cofactor evidence="8">
        <name>Co(2+)</name>
        <dbReference type="ChEBI" id="CHEBI:48828"/>
    </cofactor>
    <cofactor evidence="8">
        <name>Zn(2+)</name>
        <dbReference type="ChEBI" id="CHEBI:29105"/>
    </cofactor>
    <cofactor evidence="8">
        <name>Mn(2+)</name>
        <dbReference type="ChEBI" id="CHEBI:29035"/>
    </cofactor>
    <cofactor evidence="8">
        <name>Fe(2+)</name>
        <dbReference type="ChEBI" id="CHEBI:29033"/>
    </cofactor>
    <text evidence="8">Binds 2 divalent metal cations per subunit. Has a high-affinity and a low affinity metal-binding site. The true nature of the physiological cofactor is under debate. The enzyme is active with cobalt, zinc, manganese or divalent iron ions. Most likely, methionine aminopeptidases function as mononuclear Fe(2+)-metalloproteases under physiological conditions, and the catalytically relevant metal-binding site has been assigned to the histidine-containing high-affinity site.</text>
</comment>
<evidence type="ECO:0000256" key="3">
    <source>
        <dbReference type="ARBA" id="ARBA00001954"/>
    </source>
</evidence>
<reference evidence="11 12" key="1">
    <citation type="submission" date="2016-04" db="EMBL/GenBank/DDBJ databases">
        <title>The genome of Intoshia linei affirms orthonectids as highly simplified spiralians.</title>
        <authorList>
            <person name="Mikhailov K.V."/>
            <person name="Slusarev G.S."/>
            <person name="Nikitin M.A."/>
            <person name="Logacheva M.D."/>
            <person name="Penin A."/>
            <person name="Aleoshin V."/>
            <person name="Panchin Y.V."/>
        </authorList>
    </citation>
    <scope>NUCLEOTIDE SEQUENCE [LARGE SCALE GENOMIC DNA]</scope>
    <source>
        <strain evidence="11">Intl2013</strain>
        <tissue evidence="11">Whole animal</tissue>
    </source>
</reference>
<dbReference type="PROSITE" id="PS01202">
    <property type="entry name" value="MAP_2"/>
    <property type="match status" value="1"/>
</dbReference>
<comment type="similarity">
    <text evidence="8">Belongs to the peptidase M24A family. Methionine aminopeptidase eukaryotic type 2 subfamily.</text>
</comment>
<evidence type="ECO:0000256" key="9">
    <source>
        <dbReference type="RuleBase" id="RU003653"/>
    </source>
</evidence>
<proteinExistence type="inferred from homology"/>
<comment type="cofactor">
    <cofactor evidence="2">
        <name>Mn(2+)</name>
        <dbReference type="ChEBI" id="CHEBI:29035"/>
    </cofactor>
</comment>
<keyword evidence="8" id="KW-0963">Cytoplasm</keyword>
<evidence type="ECO:0000313" key="12">
    <source>
        <dbReference type="Proteomes" id="UP000078046"/>
    </source>
</evidence>
<feature type="binding site" evidence="8">
    <location>
        <position position="359"/>
    </location>
    <ligand>
        <name>substrate</name>
    </ligand>
</feature>
<dbReference type="HAMAP" id="MF_03175">
    <property type="entry name" value="MetAP_2_euk"/>
    <property type="match status" value="1"/>
</dbReference>
<dbReference type="CDD" id="cd01088">
    <property type="entry name" value="MetAP2"/>
    <property type="match status" value="1"/>
</dbReference>
<evidence type="ECO:0000259" key="10">
    <source>
        <dbReference type="Pfam" id="PF00557"/>
    </source>
</evidence>
<dbReference type="Gene3D" id="3.90.230.10">
    <property type="entry name" value="Creatinase/methionine aminopeptidase superfamily"/>
    <property type="match status" value="1"/>
</dbReference>
<evidence type="ECO:0000256" key="6">
    <source>
        <dbReference type="ARBA" id="ARBA00022723"/>
    </source>
</evidence>
<dbReference type="EMBL" id="LWCA01000322">
    <property type="protein sequence ID" value="OAF69184.1"/>
    <property type="molecule type" value="Genomic_DNA"/>
</dbReference>
<dbReference type="NCBIfam" id="TIGR00501">
    <property type="entry name" value="met_pdase_II"/>
    <property type="match status" value="1"/>
</dbReference>
<dbReference type="PANTHER" id="PTHR45777:SF2">
    <property type="entry name" value="METHIONINE AMINOPEPTIDASE 2"/>
    <property type="match status" value="1"/>
</dbReference>
<dbReference type="InterPro" id="IPR001714">
    <property type="entry name" value="Pept_M24_MAP"/>
</dbReference>
<name>A0A177B6Y2_9BILA</name>
<feature type="domain" description="Peptidase M24" evidence="10">
    <location>
        <begin position="188"/>
        <end position="385"/>
    </location>
</feature>
<evidence type="ECO:0000256" key="4">
    <source>
        <dbReference type="ARBA" id="ARBA00022438"/>
    </source>
</evidence>
<comment type="cofactor">
    <cofactor evidence="3">
        <name>Fe(2+)</name>
        <dbReference type="ChEBI" id="CHEBI:29033"/>
    </cofactor>
</comment>
<dbReference type="Pfam" id="PF00557">
    <property type="entry name" value="Peptidase_M24"/>
    <property type="match status" value="1"/>
</dbReference>
<feature type="binding site" evidence="8">
    <location>
        <position position="271"/>
    </location>
    <ligand>
        <name>a divalent metal cation</name>
        <dbReference type="ChEBI" id="CHEBI:60240"/>
        <label>1</label>
    </ligand>
</feature>
<keyword evidence="12" id="KW-1185">Reference proteome</keyword>
<comment type="catalytic activity">
    <reaction evidence="1 8 9">
        <text>Release of N-terminal amino acids, preferentially methionine, from peptides and arylamides.</text>
        <dbReference type="EC" id="3.4.11.18"/>
    </reaction>
</comment>
<feature type="binding site" evidence="8">
    <location>
        <position position="282"/>
    </location>
    <ligand>
        <name>a divalent metal cation</name>
        <dbReference type="ChEBI" id="CHEBI:60240"/>
        <label>1</label>
    </ligand>
</feature>
<dbReference type="GO" id="GO:0070006">
    <property type="term" value="F:metalloaminopeptidase activity"/>
    <property type="evidence" value="ECO:0007669"/>
    <property type="project" value="UniProtKB-UniRule"/>
</dbReference>
<dbReference type="SUPFAM" id="SSF46785">
    <property type="entry name" value="Winged helix' DNA-binding domain"/>
    <property type="match status" value="1"/>
</dbReference>
<dbReference type="AlphaFoldDB" id="A0A177B6Y2"/>
<dbReference type="Proteomes" id="UP000078046">
    <property type="component" value="Unassembled WGS sequence"/>
</dbReference>
<dbReference type="InterPro" id="IPR036388">
    <property type="entry name" value="WH-like_DNA-bd_sf"/>
</dbReference>
<keyword evidence="5 8" id="KW-0645">Protease</keyword>
<dbReference type="PANTHER" id="PTHR45777">
    <property type="entry name" value="METHIONINE AMINOPEPTIDASE 2"/>
    <property type="match status" value="1"/>
</dbReference>
<dbReference type="InterPro" id="IPR036005">
    <property type="entry name" value="Creatinase/aminopeptidase-like"/>
</dbReference>
<keyword evidence="7 8" id="KW-0378">Hydrolase</keyword>
<evidence type="ECO:0000256" key="2">
    <source>
        <dbReference type="ARBA" id="ARBA00001936"/>
    </source>
</evidence>
<dbReference type="InterPro" id="IPR018349">
    <property type="entry name" value="Pept_M24A_MAP2_BS"/>
</dbReference>
<evidence type="ECO:0000256" key="7">
    <source>
        <dbReference type="ARBA" id="ARBA00022801"/>
    </source>
</evidence>
<dbReference type="GO" id="GO:0046872">
    <property type="term" value="F:metal ion binding"/>
    <property type="evidence" value="ECO:0007669"/>
    <property type="project" value="UniProtKB-UniRule"/>
</dbReference>
<keyword evidence="6 8" id="KW-0479">Metal-binding</keyword>
<feature type="binding site" evidence="8">
    <location>
        <position position="479"/>
    </location>
    <ligand>
        <name>a divalent metal cation</name>
        <dbReference type="ChEBI" id="CHEBI:60240"/>
        <label>1</label>
    </ligand>
</feature>
<evidence type="ECO:0000256" key="5">
    <source>
        <dbReference type="ARBA" id="ARBA00022670"/>
    </source>
</evidence>
<accession>A0A177B6Y2</accession>
<sequence>MKFTIVYSQYILVLFKIGIFNFHYIDCHLKIRLKGLIIVSPTRAGLDSIVIIRNFVSRYYQIYYQPFQFKMSTNSVETKISDLKINQNDVKNCNNVVTNSERQKPKKKKKYVDQMDLLKKKTTNYTRTNLDENTKFEDLITVHEQFKKKKYPTGLILNYPSNDNMANSSSVTEEARARDKVSAKTYSKLRQAAEAHRQVRQYMYNRIVPGRYLIDIVEELESASRKFIGEKGLEAGLGFPTGVSLNNCAAHYTPNAGDKTILTADDVLKVDFGTHIDGYIIDCAYTKTFNPKFDSLLEAVKESTYTGIKEAGIDVRLCDIGKAIQEVMESYEVEIDGKTYQVKPIRNLNGHSIEQYHIHGGKTVPLVKGGETTKMEEGEIYAIETFGSTGKGLVHDDMETSHYSKNAEAGFIPIRVTSARQLFPKIEKAFGTLPFCRRWLDRLGEKRYLGALKQLVDIGLVTAYPPLCDTRGSYVAQYEHTLILRPTCKEILSKGDDY</sequence>
<dbReference type="OrthoDB" id="7848262at2759"/>
<dbReference type="GO" id="GO:0004239">
    <property type="term" value="F:initiator methionyl aminopeptidase activity"/>
    <property type="evidence" value="ECO:0007669"/>
    <property type="project" value="UniProtKB-UniRule"/>
</dbReference>
<feature type="binding site" evidence="8">
    <location>
        <position position="251"/>
    </location>
    <ligand>
        <name>substrate</name>
    </ligand>
</feature>
<dbReference type="InterPro" id="IPR036390">
    <property type="entry name" value="WH_DNA-bd_sf"/>
</dbReference>
<feature type="binding site" evidence="8">
    <location>
        <position position="351"/>
    </location>
    <ligand>
        <name>a divalent metal cation</name>
        <dbReference type="ChEBI" id="CHEBI:60240"/>
        <label>2</label>
        <note>catalytic</note>
    </ligand>
</feature>
<gene>
    <name evidence="11" type="ORF">A3Q56_03060</name>
</gene>
<dbReference type="InterPro" id="IPR050247">
    <property type="entry name" value="Met_Aminopeptidase_Type2"/>
</dbReference>
<feature type="binding site" evidence="8">
    <location>
        <position position="479"/>
    </location>
    <ligand>
        <name>a divalent metal cation</name>
        <dbReference type="ChEBI" id="CHEBI:60240"/>
        <label>2</label>
        <note>catalytic</note>
    </ligand>
</feature>
<dbReference type="Gene3D" id="1.10.10.10">
    <property type="entry name" value="Winged helix-like DNA-binding domain superfamily/Winged helix DNA-binding domain"/>
    <property type="match status" value="1"/>
</dbReference>
<dbReference type="InterPro" id="IPR000994">
    <property type="entry name" value="Pept_M24"/>
</dbReference>
<evidence type="ECO:0000256" key="8">
    <source>
        <dbReference type="HAMAP-Rule" id="MF_03175"/>
    </source>
</evidence>
<dbReference type="EC" id="3.4.11.18" evidence="8"/>
<dbReference type="InterPro" id="IPR002468">
    <property type="entry name" value="Pept_M24A_MAP2"/>
</dbReference>
<organism evidence="11 12">
    <name type="scientific">Intoshia linei</name>
    <dbReference type="NCBI Taxonomy" id="1819745"/>
    <lineage>
        <taxon>Eukaryota</taxon>
        <taxon>Metazoa</taxon>
        <taxon>Spiralia</taxon>
        <taxon>Lophotrochozoa</taxon>
        <taxon>Mesozoa</taxon>
        <taxon>Orthonectida</taxon>
        <taxon>Rhopaluridae</taxon>
        <taxon>Intoshia</taxon>
    </lineage>
</organism>
<dbReference type="GO" id="GO:0006508">
    <property type="term" value="P:proteolysis"/>
    <property type="evidence" value="ECO:0007669"/>
    <property type="project" value="UniProtKB-KW"/>
</dbReference>
<keyword evidence="4 8" id="KW-0031">Aminopeptidase</keyword>
<dbReference type="PRINTS" id="PR00599">
    <property type="entry name" value="MAPEPTIDASE"/>
</dbReference>
<dbReference type="SUPFAM" id="SSF55920">
    <property type="entry name" value="Creatinase/aminopeptidase"/>
    <property type="match status" value="1"/>
</dbReference>
<protein>
    <recommendedName>
        <fullName evidence="8">Methionine aminopeptidase 2</fullName>
        <shortName evidence="8">MAP 2</shortName>
        <shortName evidence="8">MetAP 2</shortName>
        <ecNumber evidence="8">3.4.11.18</ecNumber>
    </recommendedName>
    <alternativeName>
        <fullName evidence="8">Peptidase M</fullName>
    </alternativeName>
</protein>